<feature type="region of interest" description="Disordered" evidence="1">
    <location>
        <begin position="1"/>
        <end position="56"/>
    </location>
</feature>
<reference evidence="2 3" key="1">
    <citation type="submission" date="2007-06" db="EMBL/GenBank/DDBJ databases">
        <authorList>
            <person name="Shimkets L."/>
            <person name="Ferriera S."/>
            <person name="Johnson J."/>
            <person name="Kravitz S."/>
            <person name="Beeson K."/>
            <person name="Sutton G."/>
            <person name="Rogers Y.-H."/>
            <person name="Friedman R."/>
            <person name="Frazier M."/>
            <person name="Venter J.C."/>
        </authorList>
    </citation>
    <scope>NUCLEOTIDE SEQUENCE [LARGE SCALE GENOMIC DNA]</scope>
    <source>
        <strain evidence="2 3">SIR-1</strain>
    </source>
</reference>
<gene>
    <name evidence="2" type="ORF">PPSIR1_29830</name>
</gene>
<evidence type="ECO:0000313" key="3">
    <source>
        <dbReference type="Proteomes" id="UP000005801"/>
    </source>
</evidence>
<comment type="caution">
    <text evidence="2">The sequence shown here is derived from an EMBL/GenBank/DDBJ whole genome shotgun (WGS) entry which is preliminary data.</text>
</comment>
<proteinExistence type="predicted"/>
<organism evidence="2 3">
    <name type="scientific">Plesiocystis pacifica SIR-1</name>
    <dbReference type="NCBI Taxonomy" id="391625"/>
    <lineage>
        <taxon>Bacteria</taxon>
        <taxon>Pseudomonadati</taxon>
        <taxon>Myxococcota</taxon>
        <taxon>Polyangia</taxon>
        <taxon>Nannocystales</taxon>
        <taxon>Nannocystaceae</taxon>
        <taxon>Plesiocystis</taxon>
    </lineage>
</organism>
<protein>
    <submittedName>
        <fullName evidence="2">Uncharacterized protein</fullName>
    </submittedName>
</protein>
<name>A6FYU5_9BACT</name>
<sequence>MAQGHGAVEERGLAGPGRAQSALSCPAALPGPGEASGYAGALAGGVGQGERGPVQV</sequence>
<evidence type="ECO:0000313" key="2">
    <source>
        <dbReference type="EMBL" id="EDM81100.1"/>
    </source>
</evidence>
<accession>A6FYU5</accession>
<dbReference type="Proteomes" id="UP000005801">
    <property type="component" value="Unassembled WGS sequence"/>
</dbReference>
<dbReference type="AlphaFoldDB" id="A6FYU5"/>
<keyword evidence="3" id="KW-1185">Reference proteome</keyword>
<dbReference type="EMBL" id="ABCS01000005">
    <property type="protein sequence ID" value="EDM81100.1"/>
    <property type="molecule type" value="Genomic_DNA"/>
</dbReference>
<evidence type="ECO:0000256" key="1">
    <source>
        <dbReference type="SAM" id="MobiDB-lite"/>
    </source>
</evidence>